<dbReference type="Proteomes" id="UP000476176">
    <property type="component" value="Unassembled WGS sequence"/>
</dbReference>
<reference evidence="5 6" key="1">
    <citation type="submission" date="2018-09" db="EMBL/GenBank/DDBJ databases">
        <title>Genomic investigation of the strawberry pathogen Phytophthora fragariae indicates pathogenicity is determined by transcriptional variation in three key races.</title>
        <authorList>
            <person name="Adams T.M."/>
            <person name="Armitage A.D."/>
            <person name="Sobczyk M.K."/>
            <person name="Bates H.J."/>
            <person name="Dunwell J.M."/>
            <person name="Nellist C.F."/>
            <person name="Harrison R.J."/>
        </authorList>
    </citation>
    <scope>NUCLEOTIDE SEQUENCE [LARGE SCALE GENOMIC DNA]</scope>
    <source>
        <strain evidence="4 6">BC-23</strain>
        <strain evidence="3 7">ONT-3</strain>
        <strain evidence="2 5">SCRP245</strain>
    </source>
</reference>
<dbReference type="EMBL" id="QXFW01010213">
    <property type="protein sequence ID" value="KAE8953091.1"/>
    <property type="molecule type" value="Genomic_DNA"/>
</dbReference>
<name>A0A6A3G8N4_9STRA</name>
<dbReference type="AlphaFoldDB" id="A0A6A3G8N4"/>
<dbReference type="InterPro" id="IPR054722">
    <property type="entry name" value="PolX-like_BBD"/>
</dbReference>
<dbReference type="EMBL" id="QXFX01008585">
    <property type="protein sequence ID" value="KAE9055487.1"/>
    <property type="molecule type" value="Genomic_DNA"/>
</dbReference>
<evidence type="ECO:0000313" key="2">
    <source>
        <dbReference type="EMBL" id="KAE8953091.1"/>
    </source>
</evidence>
<dbReference type="Proteomes" id="UP000488956">
    <property type="component" value="Unassembled WGS sequence"/>
</dbReference>
<proteinExistence type="predicted"/>
<evidence type="ECO:0000313" key="7">
    <source>
        <dbReference type="Proteomes" id="UP000488956"/>
    </source>
</evidence>
<evidence type="ECO:0000259" key="1">
    <source>
        <dbReference type="Pfam" id="PF22936"/>
    </source>
</evidence>
<gene>
    <name evidence="4" type="ORF">PF004_g31866</name>
    <name evidence="3" type="ORF">PF010_g32133</name>
    <name evidence="2" type="ORF">PF011_g32509</name>
</gene>
<comment type="caution">
    <text evidence="2">The sequence shown here is derived from an EMBL/GenBank/DDBJ whole genome shotgun (WGS) entry which is preliminary data.</text>
</comment>
<sequence length="70" mass="7735">MGKTKWHIDFGASSHMTSIRDKFVSMKDPKTPVRITIADGRKIETVVLGTVDLKLMDGTSVTLSDVFVKP</sequence>
<feature type="domain" description="Retrovirus-related Pol polyprotein from transposon TNT 1-94-like beta-barrel" evidence="1">
    <location>
        <begin position="6"/>
        <end position="67"/>
    </location>
</feature>
<protein>
    <recommendedName>
        <fullName evidence="1">Retrovirus-related Pol polyprotein from transposon TNT 1-94-like beta-barrel domain-containing protein</fullName>
    </recommendedName>
</protein>
<evidence type="ECO:0000313" key="5">
    <source>
        <dbReference type="Proteomes" id="UP000460718"/>
    </source>
</evidence>
<dbReference type="EMBL" id="QXGC01008704">
    <property type="protein sequence ID" value="KAE9158479.1"/>
    <property type="molecule type" value="Genomic_DNA"/>
</dbReference>
<dbReference type="Pfam" id="PF22936">
    <property type="entry name" value="Pol_BBD"/>
    <property type="match status" value="1"/>
</dbReference>
<organism evidence="2 5">
    <name type="scientific">Phytophthora fragariae</name>
    <dbReference type="NCBI Taxonomy" id="53985"/>
    <lineage>
        <taxon>Eukaryota</taxon>
        <taxon>Sar</taxon>
        <taxon>Stramenopiles</taxon>
        <taxon>Oomycota</taxon>
        <taxon>Peronosporomycetes</taxon>
        <taxon>Peronosporales</taxon>
        <taxon>Peronosporaceae</taxon>
        <taxon>Phytophthora</taxon>
    </lineage>
</organism>
<accession>A0A6A3G8N4</accession>
<evidence type="ECO:0000313" key="4">
    <source>
        <dbReference type="EMBL" id="KAE9158479.1"/>
    </source>
</evidence>
<evidence type="ECO:0000313" key="6">
    <source>
        <dbReference type="Proteomes" id="UP000476176"/>
    </source>
</evidence>
<evidence type="ECO:0000313" key="3">
    <source>
        <dbReference type="EMBL" id="KAE9055487.1"/>
    </source>
</evidence>
<dbReference type="Proteomes" id="UP000460718">
    <property type="component" value="Unassembled WGS sequence"/>
</dbReference>